<dbReference type="Pfam" id="PF00106">
    <property type="entry name" value="adh_short"/>
    <property type="match status" value="1"/>
</dbReference>
<dbReference type="PANTHER" id="PTHR43180:SF31">
    <property type="entry name" value="CHAIN DEHYDROGENASE_REDUCTASE, PUTATIVE (AFU_ORTHOLOGUE AFUA_2G16570)-RELATED"/>
    <property type="match status" value="1"/>
</dbReference>
<dbReference type="InterPro" id="IPR036291">
    <property type="entry name" value="NAD(P)-bd_dom_sf"/>
</dbReference>
<dbReference type="GeneID" id="80907185"/>
<evidence type="ECO:0000313" key="3">
    <source>
        <dbReference type="EMBL" id="KAJ4355635.1"/>
    </source>
</evidence>
<evidence type="ECO:0000256" key="1">
    <source>
        <dbReference type="ARBA" id="ARBA00006484"/>
    </source>
</evidence>
<proteinExistence type="inferred from homology"/>
<dbReference type="GO" id="GO:0016491">
    <property type="term" value="F:oxidoreductase activity"/>
    <property type="evidence" value="ECO:0007669"/>
    <property type="project" value="UniProtKB-KW"/>
</dbReference>
<evidence type="ECO:0008006" key="5">
    <source>
        <dbReference type="Google" id="ProtNLM"/>
    </source>
</evidence>
<comment type="caution">
    <text evidence="3">The sequence shown here is derived from an EMBL/GenBank/DDBJ whole genome shotgun (WGS) entry which is preliminary data.</text>
</comment>
<keyword evidence="4" id="KW-1185">Reference proteome</keyword>
<name>A0A9W8XN13_9PLEO</name>
<dbReference type="RefSeq" id="XP_056072761.1">
    <property type="nucleotide sequence ID" value="XM_056212453.1"/>
</dbReference>
<protein>
    <recommendedName>
        <fullName evidence="5">NAD(P)-binding protein</fullName>
    </recommendedName>
</protein>
<dbReference type="SUPFAM" id="SSF51735">
    <property type="entry name" value="NAD(P)-binding Rossmann-fold domains"/>
    <property type="match status" value="1"/>
</dbReference>
<dbReference type="InterPro" id="IPR002347">
    <property type="entry name" value="SDR_fam"/>
</dbReference>
<dbReference type="Proteomes" id="UP001140513">
    <property type="component" value="Unassembled WGS sequence"/>
</dbReference>
<dbReference type="PRINTS" id="PR00081">
    <property type="entry name" value="GDHRDH"/>
</dbReference>
<dbReference type="AlphaFoldDB" id="A0A9W8XN13"/>
<reference evidence="3" key="1">
    <citation type="submission" date="2022-10" db="EMBL/GenBank/DDBJ databases">
        <title>Tapping the CABI collections for fungal endophytes: first genome assemblies for Collariella, Neodidymelliopsis, Ascochyta clinopodiicola, Didymella pomorum, Didymosphaeria variabile, Neocosmospora piperis and Neocucurbitaria cava.</title>
        <authorList>
            <person name="Hill R."/>
        </authorList>
    </citation>
    <scope>NUCLEOTIDE SEQUENCE</scope>
    <source>
        <strain evidence="3">IMI 356815</strain>
    </source>
</reference>
<keyword evidence="2" id="KW-0560">Oxidoreductase</keyword>
<evidence type="ECO:0000256" key="2">
    <source>
        <dbReference type="ARBA" id="ARBA00023002"/>
    </source>
</evidence>
<dbReference type="OrthoDB" id="5371740at2759"/>
<dbReference type="Gene3D" id="3.40.50.720">
    <property type="entry name" value="NAD(P)-binding Rossmann-like Domain"/>
    <property type="match status" value="1"/>
</dbReference>
<comment type="similarity">
    <text evidence="1">Belongs to the short-chain dehydrogenases/reductases (SDR) family.</text>
</comment>
<sequence length="306" mass="33544">MPGSTPATPINCEIDFDPANVAGKTAIVTGGANGLGQAYVRALHAAKANVVIGDLSLQNGEKLASELPGTRFVQTDVTKWEDQLNMFQKAEKEFGKIHYVVANAGVATKDDVFSFDGPDSEPKEPKLNIIDVNIRGVLYTAKLAMHYFIKLNGTTPSPHQVDTCLILIGSGAAFLDCPRGPQYQCSKWGMRGVMHALRRTTGFYGSRVNVLSPWYVRTNILTKETFDQVERAGVQIATTEDAGQALLRLLSETDINGRMLFIAPRKWASKGYVDLDIDEYPENSLLNEIQEDQVKPAPVNLGLFIK</sequence>
<evidence type="ECO:0000313" key="4">
    <source>
        <dbReference type="Proteomes" id="UP001140513"/>
    </source>
</evidence>
<dbReference type="PANTHER" id="PTHR43180">
    <property type="entry name" value="3-OXOACYL-(ACYL-CARRIER-PROTEIN) REDUCTASE (AFU_ORTHOLOGUE AFUA_6G11210)"/>
    <property type="match status" value="1"/>
</dbReference>
<dbReference type="EMBL" id="JAPEUX010000003">
    <property type="protein sequence ID" value="KAJ4355635.1"/>
    <property type="molecule type" value="Genomic_DNA"/>
</dbReference>
<gene>
    <name evidence="3" type="ORF">N0V89_003655</name>
</gene>
<accession>A0A9W8XN13</accession>
<organism evidence="3 4">
    <name type="scientific">Didymosphaeria variabile</name>
    <dbReference type="NCBI Taxonomy" id="1932322"/>
    <lineage>
        <taxon>Eukaryota</taxon>
        <taxon>Fungi</taxon>
        <taxon>Dikarya</taxon>
        <taxon>Ascomycota</taxon>
        <taxon>Pezizomycotina</taxon>
        <taxon>Dothideomycetes</taxon>
        <taxon>Pleosporomycetidae</taxon>
        <taxon>Pleosporales</taxon>
        <taxon>Massarineae</taxon>
        <taxon>Didymosphaeriaceae</taxon>
        <taxon>Didymosphaeria</taxon>
    </lineage>
</organism>